<dbReference type="GeneID" id="113107948"/>
<dbReference type="GO" id="GO:0000812">
    <property type="term" value="C:Swr1 complex"/>
    <property type="evidence" value="ECO:0007669"/>
    <property type="project" value="TreeGrafter"/>
</dbReference>
<keyword evidence="3" id="KW-0347">Helicase</keyword>
<dbReference type="OrthoDB" id="372624at2759"/>
<organism evidence="6 7">
    <name type="scientific">Carassius auratus</name>
    <name type="common">Goldfish</name>
    <dbReference type="NCBI Taxonomy" id="7957"/>
    <lineage>
        <taxon>Eukaryota</taxon>
        <taxon>Metazoa</taxon>
        <taxon>Chordata</taxon>
        <taxon>Craniata</taxon>
        <taxon>Vertebrata</taxon>
        <taxon>Euteleostomi</taxon>
        <taxon>Actinopterygii</taxon>
        <taxon>Neopterygii</taxon>
        <taxon>Teleostei</taxon>
        <taxon>Ostariophysi</taxon>
        <taxon>Cypriniformes</taxon>
        <taxon>Cyprinidae</taxon>
        <taxon>Cyprininae</taxon>
        <taxon>Carassius</taxon>
    </lineage>
</organism>
<feature type="compositionally biased region" description="Acidic residues" evidence="5">
    <location>
        <begin position="189"/>
        <end position="201"/>
    </location>
</feature>
<protein>
    <submittedName>
        <fullName evidence="7">E1A-binding protein p400-like</fullName>
    </submittedName>
</protein>
<gene>
    <name evidence="7" type="primary">LOC113107948</name>
</gene>
<evidence type="ECO:0000256" key="1">
    <source>
        <dbReference type="ARBA" id="ARBA00004123"/>
    </source>
</evidence>
<accession>A0A6P6PZF3</accession>
<reference evidence="7" key="1">
    <citation type="submission" date="2025-08" db="UniProtKB">
        <authorList>
            <consortium name="RefSeq"/>
        </authorList>
    </citation>
    <scope>IDENTIFICATION</scope>
    <source>
        <strain evidence="7">Wakin</strain>
        <tissue evidence="7">Muscle</tissue>
    </source>
</reference>
<sequence>MLSGQASRTSQAGESCEQRIAELRKEGQWSASRLPKLQEACRPKSHWDTCWRRCSGWRLTLPRKGAGRWLLPRSLCAHVHVTMLNRRRWRNVRKREEEMRLRHIASTIARGVDYFWSNIEQVVEIKLRFEIYDKRQKVLGLQKAVSKGQCAKVTQSTGEKSDKESKGQETGISRKRKSSTSLSDVEVHIEDEESTIEDQEAVEVAADQKAELAELTKEGK</sequence>
<dbReference type="InterPro" id="IPR050520">
    <property type="entry name" value="INO80/SWR1_helicase"/>
</dbReference>
<name>A0A6P6PZF3_CARAU</name>
<dbReference type="GO" id="GO:0004386">
    <property type="term" value="F:helicase activity"/>
    <property type="evidence" value="ECO:0007669"/>
    <property type="project" value="UniProtKB-KW"/>
</dbReference>
<dbReference type="Proteomes" id="UP000515129">
    <property type="component" value="Chromosome 8"/>
</dbReference>
<proteinExistence type="predicted"/>
<dbReference type="GO" id="GO:0003677">
    <property type="term" value="F:DNA binding"/>
    <property type="evidence" value="ECO:0007669"/>
    <property type="project" value="UniProtKB-KW"/>
</dbReference>
<dbReference type="PANTHER" id="PTHR45685">
    <property type="entry name" value="HELICASE SRCAP-RELATED"/>
    <property type="match status" value="1"/>
</dbReference>
<dbReference type="GO" id="GO:0042393">
    <property type="term" value="F:histone binding"/>
    <property type="evidence" value="ECO:0007669"/>
    <property type="project" value="TreeGrafter"/>
</dbReference>
<evidence type="ECO:0000313" key="6">
    <source>
        <dbReference type="Proteomes" id="UP000515129"/>
    </source>
</evidence>
<evidence type="ECO:0000313" key="7">
    <source>
        <dbReference type="RefSeq" id="XP_026126563.1"/>
    </source>
</evidence>
<dbReference type="KEGG" id="caua:113107948"/>
<evidence type="ECO:0000256" key="2">
    <source>
        <dbReference type="ARBA" id="ARBA00022741"/>
    </source>
</evidence>
<evidence type="ECO:0000256" key="3">
    <source>
        <dbReference type="ARBA" id="ARBA00022806"/>
    </source>
</evidence>
<keyword evidence="6" id="KW-1185">Reference proteome</keyword>
<keyword evidence="3" id="KW-0378">Hydrolase</keyword>
<comment type="subcellular location">
    <subcellularLocation>
        <location evidence="1">Nucleus</location>
    </subcellularLocation>
</comment>
<dbReference type="GO" id="GO:0006338">
    <property type="term" value="P:chromatin remodeling"/>
    <property type="evidence" value="ECO:0007669"/>
    <property type="project" value="TreeGrafter"/>
</dbReference>
<dbReference type="AlphaFoldDB" id="A0A6P6PZF3"/>
<dbReference type="GO" id="GO:0016887">
    <property type="term" value="F:ATP hydrolysis activity"/>
    <property type="evidence" value="ECO:0007669"/>
    <property type="project" value="TreeGrafter"/>
</dbReference>
<evidence type="ECO:0000256" key="5">
    <source>
        <dbReference type="SAM" id="MobiDB-lite"/>
    </source>
</evidence>
<dbReference type="RefSeq" id="XP_026126563.1">
    <property type="nucleotide sequence ID" value="XM_026270778.1"/>
</dbReference>
<dbReference type="PANTHER" id="PTHR45685:SF1">
    <property type="entry name" value="HELICASE SRCAP"/>
    <property type="match status" value="1"/>
</dbReference>
<keyword evidence="2" id="KW-0547">Nucleotide-binding</keyword>
<feature type="region of interest" description="Disordered" evidence="5">
    <location>
        <begin position="150"/>
        <end position="201"/>
    </location>
</feature>
<evidence type="ECO:0000256" key="4">
    <source>
        <dbReference type="ARBA" id="ARBA00022840"/>
    </source>
</evidence>
<dbReference type="GO" id="GO:0005524">
    <property type="term" value="F:ATP binding"/>
    <property type="evidence" value="ECO:0007669"/>
    <property type="project" value="UniProtKB-KW"/>
</dbReference>
<keyword evidence="4" id="KW-0067">ATP-binding</keyword>